<proteinExistence type="predicted"/>
<evidence type="ECO:0000313" key="2">
    <source>
        <dbReference type="EMBL" id="MBD9357028.1"/>
    </source>
</evidence>
<dbReference type="EMBL" id="JACXSS010000001">
    <property type="protein sequence ID" value="MBD9357028.1"/>
    <property type="molecule type" value="Genomic_DNA"/>
</dbReference>
<dbReference type="RefSeq" id="WP_192377394.1">
    <property type="nucleotide sequence ID" value="NZ_CAJHIV010000001.1"/>
</dbReference>
<reference evidence="2 3" key="1">
    <citation type="submission" date="2020-09" db="EMBL/GenBank/DDBJ databases">
        <title>Methylomonas albis sp. nov. and Methylomonas fluvii sp. nov.: Two cold-adapted methanotrophs from the River Elbe and an amended description of Methylovulum psychrotolerans strain Eb1.</title>
        <authorList>
            <person name="Bussmann I.K."/>
            <person name="Klings K.-W."/>
            <person name="Warnstedt J."/>
            <person name="Hoppert M."/>
            <person name="Saborowski A."/>
            <person name="Horn F."/>
            <person name="Liebner S."/>
        </authorList>
    </citation>
    <scope>NUCLEOTIDE SEQUENCE [LARGE SCALE GENOMIC DNA]</scope>
    <source>
        <strain evidence="2 3">EbA</strain>
    </source>
</reference>
<feature type="transmembrane region" description="Helical" evidence="1">
    <location>
        <begin position="12"/>
        <end position="29"/>
    </location>
</feature>
<accession>A0ABR9D1P9</accession>
<protein>
    <submittedName>
        <fullName evidence="2">Uncharacterized protein</fullName>
    </submittedName>
</protein>
<sequence>MNQESHTEINAVLAYIFTVLMSEIIPFSVSNKQQKSDLDAFIDVALNAQAKMLLANGRMP</sequence>
<keyword evidence="1" id="KW-0812">Transmembrane</keyword>
<organism evidence="2 3">
    <name type="scientific">Methylomonas albis</name>
    <dbReference type="NCBI Taxonomy" id="1854563"/>
    <lineage>
        <taxon>Bacteria</taxon>
        <taxon>Pseudomonadati</taxon>
        <taxon>Pseudomonadota</taxon>
        <taxon>Gammaproteobacteria</taxon>
        <taxon>Methylococcales</taxon>
        <taxon>Methylococcaceae</taxon>
        <taxon>Methylomonas</taxon>
    </lineage>
</organism>
<evidence type="ECO:0000256" key="1">
    <source>
        <dbReference type="SAM" id="Phobius"/>
    </source>
</evidence>
<keyword evidence="3" id="KW-1185">Reference proteome</keyword>
<keyword evidence="1" id="KW-0472">Membrane</keyword>
<evidence type="ECO:0000313" key="3">
    <source>
        <dbReference type="Proteomes" id="UP000652176"/>
    </source>
</evidence>
<keyword evidence="1" id="KW-1133">Transmembrane helix</keyword>
<dbReference type="Proteomes" id="UP000652176">
    <property type="component" value="Unassembled WGS sequence"/>
</dbReference>
<gene>
    <name evidence="2" type="ORF">IE877_14265</name>
</gene>
<comment type="caution">
    <text evidence="2">The sequence shown here is derived from an EMBL/GenBank/DDBJ whole genome shotgun (WGS) entry which is preliminary data.</text>
</comment>
<name>A0ABR9D1P9_9GAMM</name>